<protein>
    <recommendedName>
        <fullName evidence="5 10">L-lactate dehydrogenase</fullName>
        <shortName evidence="10">L-LDH</shortName>
        <ecNumber evidence="4 10">1.1.1.27</ecNumber>
    </recommendedName>
</protein>
<dbReference type="EMBL" id="LUXO01000033">
    <property type="protein sequence ID" value="KZV01360.1"/>
    <property type="molecule type" value="Genomic_DNA"/>
</dbReference>
<dbReference type="SMR" id="A0A0G2ST73"/>
<dbReference type="Pfam" id="PF00056">
    <property type="entry name" value="Ldh_1_N"/>
    <property type="match status" value="1"/>
</dbReference>
<feature type="binding site" evidence="13">
    <location>
        <position position="97"/>
    </location>
    <ligand>
        <name>NAD(+)</name>
        <dbReference type="ChEBI" id="CHEBI:57540"/>
    </ligand>
</feature>
<keyword evidence="7 10" id="KW-0520">NAD</keyword>
<feature type="binding site" evidence="10">
    <location>
        <position position="227"/>
    </location>
    <ligand>
        <name>substrate</name>
    </ligand>
</feature>
<dbReference type="PANTHER" id="PTHR43128:SF16">
    <property type="entry name" value="L-LACTATE DEHYDROGENASE"/>
    <property type="match status" value="1"/>
</dbReference>
<dbReference type="AlphaFoldDB" id="A0A0G2ST73"/>
<evidence type="ECO:0000256" key="10">
    <source>
        <dbReference type="HAMAP-Rule" id="MF_00488"/>
    </source>
</evidence>
<dbReference type="PROSITE" id="PS00064">
    <property type="entry name" value="L_LDH"/>
    <property type="match status" value="1"/>
</dbReference>
<dbReference type="NCBIfam" id="NF000824">
    <property type="entry name" value="PRK00066.1"/>
    <property type="match status" value="1"/>
</dbReference>
<dbReference type="HAMAP" id="MF_00488">
    <property type="entry name" value="Lactate_dehydrog"/>
    <property type="match status" value="1"/>
</dbReference>
<dbReference type="InterPro" id="IPR015955">
    <property type="entry name" value="Lactate_DH/Glyco_Ohase_4_C"/>
</dbReference>
<feature type="binding site" evidence="12">
    <location>
        <position position="153"/>
    </location>
    <ligand>
        <name>substrate</name>
    </ligand>
</feature>
<dbReference type="UniPathway" id="UPA00554">
    <property type="reaction ID" value="UER00611"/>
</dbReference>
<evidence type="ECO:0000313" key="16">
    <source>
        <dbReference type="EMBL" id="AKC42234.1"/>
    </source>
</evidence>
<comment type="function">
    <text evidence="9 10">Catalyzes the conversion of lactate to pyruvate.</text>
</comment>
<accession>A0A0G2ST73</accession>
<evidence type="ECO:0000256" key="11">
    <source>
        <dbReference type="PIRSR" id="PIRSR000102-1"/>
    </source>
</evidence>
<sequence length="309" mass="33116">MDKKQRKVVIVGDGSVGSSFAFSLVQNCALDELVIVDLVKTHAEGDVKDLEDVAAFTNATNIHTGEYADARDADIVVITAGVPRKPGESRLDLINRNTKILESIVKPVVASGFNGCFVISSNPVDILTSMTQRLSGFPRHRVIGTGTSLDTARLRVALAQKLNVATTAVDAAVLGEHGDSSIVNFDEIMINAQPLKTVTTVDDQFKAEIEQAVRGKGGQIISQKGATFYGVAVSLMQICRAILNDENAELIVSAALSGQYGINDLYLGSPAIINRNGLQKVIEAELSDDERARMQHFAAKMLTMMNVAS</sequence>
<gene>
    <name evidence="16" type="primary">ldhL2</name>
    <name evidence="10" type="synonym">ldh</name>
    <name evidence="18" type="ORF">Lp19_2464</name>
    <name evidence="20" type="ORF">LPJSA22_01040</name>
    <name evidence="19" type="ORF">NAB2_1980</name>
    <name evidence="17" type="ORF">Nizo2260_1167</name>
</gene>
<dbReference type="InterPro" id="IPR036291">
    <property type="entry name" value="NAD(P)-bd_dom_sf"/>
</dbReference>
<evidence type="ECO:0000256" key="6">
    <source>
        <dbReference type="ARBA" id="ARBA00023002"/>
    </source>
</evidence>
<evidence type="ECO:0000256" key="8">
    <source>
        <dbReference type="ARBA" id="ARBA00049258"/>
    </source>
</evidence>
<comment type="caution">
    <text evidence="10">Lacks conserved residue(s) required for the propagation of feature annotation.</text>
</comment>
<evidence type="ECO:0000256" key="2">
    <source>
        <dbReference type="ARBA" id="ARBA00006054"/>
    </source>
</evidence>
<dbReference type="PATRIC" id="fig|1590.143.peg.1137"/>
<dbReference type="SUPFAM" id="SSF56327">
    <property type="entry name" value="LDH C-terminal domain-like"/>
    <property type="match status" value="1"/>
</dbReference>
<evidence type="ECO:0000256" key="9">
    <source>
        <dbReference type="ARBA" id="ARBA00056904"/>
    </source>
</evidence>
<evidence type="ECO:0000256" key="5">
    <source>
        <dbReference type="ARBA" id="ARBA00016495"/>
    </source>
</evidence>
<feature type="binding site" evidence="10">
    <location>
        <begin position="150"/>
        <end position="153"/>
    </location>
    <ligand>
        <name>substrate</name>
    </ligand>
</feature>
<dbReference type="Gene3D" id="3.40.50.720">
    <property type="entry name" value="NAD(P)-binding Rossmann-like Domain"/>
    <property type="match status" value="1"/>
</dbReference>
<feature type="binding site" evidence="10 13">
    <location>
        <position position="37"/>
    </location>
    <ligand>
        <name>NAD(+)</name>
        <dbReference type="ChEBI" id="CHEBI:57540"/>
    </ligand>
</feature>
<dbReference type="RefSeq" id="WP_003644108.1">
    <property type="nucleotide sequence ID" value="NZ_AP018405.1"/>
</dbReference>
<feature type="binding site" evidence="12">
    <location>
        <position position="84"/>
    </location>
    <ligand>
        <name>substrate</name>
    </ligand>
</feature>
<feature type="binding site" evidence="10">
    <location>
        <position position="67"/>
    </location>
    <ligand>
        <name>NAD(+)</name>
        <dbReference type="ChEBI" id="CHEBI:57540"/>
    </ligand>
</feature>
<dbReference type="GO" id="GO:0004459">
    <property type="term" value="F:L-lactate dehydrogenase (NAD+) activity"/>
    <property type="evidence" value="ECO:0007669"/>
    <property type="project" value="UniProtKB-UniRule"/>
</dbReference>
<evidence type="ECO:0000256" key="3">
    <source>
        <dbReference type="ARBA" id="ARBA00011881"/>
    </source>
</evidence>
<dbReference type="Proteomes" id="UP000076989">
    <property type="component" value="Unassembled WGS sequence"/>
</dbReference>
<evidence type="ECO:0000256" key="13">
    <source>
        <dbReference type="PIRSR" id="PIRSR000102-3"/>
    </source>
</evidence>
<evidence type="ECO:0000313" key="24">
    <source>
        <dbReference type="Proteomes" id="UP000094892"/>
    </source>
</evidence>
<dbReference type="EMBL" id="LUXM01000033">
    <property type="protein sequence ID" value="KZU94490.1"/>
    <property type="molecule type" value="Genomic_DNA"/>
</dbReference>
<feature type="binding site" evidence="10">
    <location>
        <position position="103"/>
    </location>
    <ligand>
        <name>NAD(+)</name>
        <dbReference type="ChEBI" id="CHEBI:57540"/>
    </ligand>
</feature>
<dbReference type="EC" id="1.1.1.27" evidence="4 10"/>
<comment type="subcellular location">
    <subcellularLocation>
        <location evidence="10">Cytoplasm</location>
    </subcellularLocation>
</comment>
<proteinExistence type="inferred from homology"/>
<feature type="binding site" evidence="13">
    <location>
        <begin position="12"/>
        <end position="17"/>
    </location>
    <ligand>
        <name>NAD(+)</name>
        <dbReference type="ChEBI" id="CHEBI:57540"/>
    </ligand>
</feature>
<dbReference type="EMBL" id="MCOL01000001">
    <property type="protein sequence ID" value="ODO61084.1"/>
    <property type="molecule type" value="Genomic_DNA"/>
</dbReference>
<comment type="pathway">
    <text evidence="1 10">Fermentation; pyruvate fermentation to lactate; (S)-lactate from pyruvate: step 1/1.</text>
</comment>
<evidence type="ECO:0000256" key="12">
    <source>
        <dbReference type="PIRSR" id="PIRSR000102-2"/>
    </source>
</evidence>
<dbReference type="InterPro" id="IPR022383">
    <property type="entry name" value="Lactate/malate_DH_C"/>
</dbReference>
<reference evidence="16" key="1">
    <citation type="submission" date="2014-07" db="EMBL/GenBank/DDBJ databases">
        <title>Clone and sequence analysis lactic dehydrogenase gene of Lactobacillus plantarum LY-78.</title>
        <authorList>
            <person name="Sun D."/>
            <person name="Zhang L."/>
        </authorList>
    </citation>
    <scope>NUCLEOTIDE SEQUENCE</scope>
    <source>
        <strain evidence="16">LY-78</strain>
    </source>
</reference>
<keyword evidence="10" id="KW-0963">Cytoplasm</keyword>
<dbReference type="Gene3D" id="3.90.110.10">
    <property type="entry name" value="Lactate dehydrogenase/glycoside hydrolase, family 4, C-terminal"/>
    <property type="match status" value="1"/>
</dbReference>
<comment type="subunit">
    <text evidence="3 10">Homotetramer.</text>
</comment>
<dbReference type="KEGG" id="lpb:SH83_04550"/>
<dbReference type="CDD" id="cd05291">
    <property type="entry name" value="HicDH_like"/>
    <property type="match status" value="1"/>
</dbReference>
<evidence type="ECO:0000313" key="21">
    <source>
        <dbReference type="Proteomes" id="UP000076872"/>
    </source>
</evidence>
<evidence type="ECO:0000313" key="20">
    <source>
        <dbReference type="EMBL" id="ODO61084.1"/>
    </source>
</evidence>
<dbReference type="Proteomes" id="UP000094892">
    <property type="component" value="Unassembled WGS sequence"/>
</dbReference>
<dbReference type="InterPro" id="IPR018177">
    <property type="entry name" value="L-lactate_DH_AS"/>
</dbReference>
<feature type="binding site" evidence="12">
    <location>
        <position position="122"/>
    </location>
    <ligand>
        <name>substrate</name>
    </ligand>
</feature>
<evidence type="ECO:0000256" key="7">
    <source>
        <dbReference type="ARBA" id="ARBA00023027"/>
    </source>
</evidence>
<feature type="binding site" evidence="10">
    <location>
        <begin position="81"/>
        <end position="82"/>
    </location>
    <ligand>
        <name>NAD(+)</name>
        <dbReference type="ChEBI" id="CHEBI:57540"/>
    </ligand>
</feature>
<name>A0A0G2ST73_LACPN</name>
<reference evidence="21 22" key="2">
    <citation type="submission" date="2016-03" db="EMBL/GenBank/DDBJ databases">
        <title>Comparative genomics of 54 Lactobacillus plantarum strains reveals genomic uncoupling from niche constraints.</title>
        <authorList>
            <person name="Martino M.E."/>
        </authorList>
    </citation>
    <scope>NUCLEOTIDE SEQUENCE [LARGE SCALE GENOMIC DNA]</scope>
    <source>
        <strain evidence="18 22">19.1</strain>
        <strain evidence="19 21">NAB2</strain>
        <strain evidence="17 23">Nizo2260</strain>
    </source>
</reference>
<dbReference type="Pfam" id="PF02866">
    <property type="entry name" value="Ldh_1_C"/>
    <property type="match status" value="1"/>
</dbReference>
<comment type="similarity">
    <text evidence="2 10">Belongs to the LDH/MDH superfamily. LDH family.</text>
</comment>
<feature type="binding site" evidence="10">
    <location>
        <begin position="122"/>
        <end position="125"/>
    </location>
    <ligand>
        <name>substrate</name>
    </ligand>
</feature>
<dbReference type="InterPro" id="IPR001236">
    <property type="entry name" value="Lactate/malate_DH_N"/>
</dbReference>
<organism evidence="16">
    <name type="scientific">Lactiplantibacillus plantarum</name>
    <name type="common">Lactobacillus plantarum</name>
    <dbReference type="NCBI Taxonomy" id="1590"/>
    <lineage>
        <taxon>Bacteria</taxon>
        <taxon>Bacillati</taxon>
        <taxon>Bacillota</taxon>
        <taxon>Bacilli</taxon>
        <taxon>Lactobacillales</taxon>
        <taxon>Lactobacillaceae</taxon>
        <taxon>Lactiplantibacillus</taxon>
    </lineage>
</organism>
<dbReference type="EMBL" id="KM229326">
    <property type="protein sequence ID" value="AKC42234.1"/>
    <property type="molecule type" value="Genomic_DNA"/>
</dbReference>
<evidence type="ECO:0000313" key="19">
    <source>
        <dbReference type="EMBL" id="KZV01360.1"/>
    </source>
</evidence>
<evidence type="ECO:0000313" key="23">
    <source>
        <dbReference type="Proteomes" id="UP000076989"/>
    </source>
</evidence>
<keyword evidence="6 10" id="KW-0560">Oxidoreductase</keyword>
<evidence type="ECO:0000256" key="4">
    <source>
        <dbReference type="ARBA" id="ARBA00012967"/>
    </source>
</evidence>
<dbReference type="PIRSF" id="PIRSF000102">
    <property type="entry name" value="Lac_mal_DH"/>
    <property type="match status" value="1"/>
</dbReference>
<feature type="domain" description="Lactate/malate dehydrogenase C-terminal" evidence="15">
    <location>
        <begin position="147"/>
        <end position="305"/>
    </location>
</feature>
<evidence type="ECO:0000313" key="17">
    <source>
        <dbReference type="EMBL" id="KZU05187.1"/>
    </source>
</evidence>
<evidence type="ECO:0000313" key="22">
    <source>
        <dbReference type="Proteomes" id="UP000076882"/>
    </source>
</evidence>
<dbReference type="NCBIfam" id="TIGR01771">
    <property type="entry name" value="L-LDH-NAD"/>
    <property type="match status" value="1"/>
</dbReference>
<evidence type="ECO:0000259" key="15">
    <source>
        <dbReference type="Pfam" id="PF02866"/>
    </source>
</evidence>
<feature type="active site" description="Proton acceptor" evidence="10 11">
    <location>
        <position position="177"/>
    </location>
</feature>
<dbReference type="Proteomes" id="UP000076872">
    <property type="component" value="Unassembled WGS sequence"/>
</dbReference>
<feature type="binding site" evidence="10">
    <location>
        <position position="145"/>
    </location>
    <ligand>
        <name>NAD(+)</name>
        <dbReference type="ChEBI" id="CHEBI:57540"/>
    </ligand>
</feature>
<feature type="binding site" evidence="10">
    <location>
        <position position="16"/>
    </location>
    <ligand>
        <name>NAD(+)</name>
        <dbReference type="ChEBI" id="CHEBI:57540"/>
    </ligand>
</feature>
<comment type="catalytic activity">
    <reaction evidence="8 10">
        <text>(S)-lactate + NAD(+) = pyruvate + NADH + H(+)</text>
        <dbReference type="Rhea" id="RHEA:23444"/>
        <dbReference type="ChEBI" id="CHEBI:15361"/>
        <dbReference type="ChEBI" id="CHEBI:15378"/>
        <dbReference type="ChEBI" id="CHEBI:16651"/>
        <dbReference type="ChEBI" id="CHEBI:57540"/>
        <dbReference type="ChEBI" id="CHEBI:57945"/>
        <dbReference type="EC" id="1.1.1.27"/>
    </reaction>
</comment>
<dbReference type="GO" id="GO:0006089">
    <property type="term" value="P:lactate metabolic process"/>
    <property type="evidence" value="ECO:0007669"/>
    <property type="project" value="TreeGrafter"/>
</dbReference>
<dbReference type="FunFam" id="3.40.50.720:FF:000018">
    <property type="entry name" value="Malate dehydrogenase"/>
    <property type="match status" value="1"/>
</dbReference>
<dbReference type="GO" id="GO:0006096">
    <property type="term" value="P:glycolytic process"/>
    <property type="evidence" value="ECO:0007669"/>
    <property type="project" value="UniProtKB-UniRule"/>
</dbReference>
<dbReference type="PANTHER" id="PTHR43128">
    <property type="entry name" value="L-2-HYDROXYCARBOXYLATE DEHYDROGENASE (NAD(P)(+))"/>
    <property type="match status" value="1"/>
</dbReference>
<evidence type="ECO:0000259" key="14">
    <source>
        <dbReference type="Pfam" id="PF00056"/>
    </source>
</evidence>
<dbReference type="SUPFAM" id="SSF51735">
    <property type="entry name" value="NAD(P)-binding Rossmann-fold domains"/>
    <property type="match status" value="1"/>
</dbReference>
<evidence type="ECO:0000313" key="18">
    <source>
        <dbReference type="EMBL" id="KZU94490.1"/>
    </source>
</evidence>
<feature type="domain" description="Lactate/malate dehydrogenase N-terminal" evidence="14">
    <location>
        <begin position="7"/>
        <end position="144"/>
    </location>
</feature>
<dbReference type="InterPro" id="IPR011304">
    <property type="entry name" value="L-lactate_DH"/>
</dbReference>
<dbReference type="Proteomes" id="UP000076882">
    <property type="component" value="Unassembled WGS sequence"/>
</dbReference>
<dbReference type="InterPro" id="IPR001557">
    <property type="entry name" value="L-lactate/malate_DH"/>
</dbReference>
<dbReference type="EMBL" id="LUWI01000018">
    <property type="protein sequence ID" value="KZU05187.1"/>
    <property type="molecule type" value="Genomic_DNA"/>
</dbReference>
<feature type="binding site" evidence="10 12">
    <location>
        <position position="90"/>
    </location>
    <ligand>
        <name>substrate</name>
    </ligand>
</feature>
<evidence type="ECO:0000256" key="1">
    <source>
        <dbReference type="ARBA" id="ARBA00004843"/>
    </source>
</evidence>
<dbReference type="GO" id="GO:0005737">
    <property type="term" value="C:cytoplasm"/>
    <property type="evidence" value="ECO:0007669"/>
    <property type="project" value="UniProtKB-SubCell"/>
</dbReference>
<dbReference type="PRINTS" id="PR00086">
    <property type="entry name" value="LLDHDRGNASE"/>
</dbReference>
<reference evidence="20 24" key="3">
    <citation type="submission" date="2016-08" db="EMBL/GenBank/DDBJ databases">
        <title>Genome sequencing of Lactobacillus plantarum JSA22, isolated from fermented soybean paste.</title>
        <authorList>
            <person name="Choi H.S."/>
        </authorList>
    </citation>
    <scope>NUCLEOTIDE SEQUENCE [LARGE SCALE GENOMIC DNA]</scope>
    <source>
        <strain evidence="20 24">JSA22</strain>
    </source>
</reference>